<dbReference type="AlphaFoldDB" id="W1NEV3"/>
<evidence type="ECO:0000256" key="1">
    <source>
        <dbReference type="SAM" id="MobiDB-lite"/>
    </source>
</evidence>
<organism evidence="2 3">
    <name type="scientific">Amborella trichopoda</name>
    <dbReference type="NCBI Taxonomy" id="13333"/>
    <lineage>
        <taxon>Eukaryota</taxon>
        <taxon>Viridiplantae</taxon>
        <taxon>Streptophyta</taxon>
        <taxon>Embryophyta</taxon>
        <taxon>Tracheophyta</taxon>
        <taxon>Spermatophyta</taxon>
        <taxon>Magnoliopsida</taxon>
        <taxon>Amborellales</taxon>
        <taxon>Amborellaceae</taxon>
        <taxon>Amborella</taxon>
    </lineage>
</organism>
<evidence type="ECO:0000313" key="2">
    <source>
        <dbReference type="EMBL" id="ERM93976.1"/>
    </source>
</evidence>
<feature type="compositionally biased region" description="Basic and acidic residues" evidence="1">
    <location>
        <begin position="25"/>
        <end position="35"/>
    </location>
</feature>
<evidence type="ECO:0000313" key="3">
    <source>
        <dbReference type="Proteomes" id="UP000017836"/>
    </source>
</evidence>
<keyword evidence="3" id="KW-1185">Reference proteome</keyword>
<reference evidence="3" key="1">
    <citation type="journal article" date="2013" name="Science">
        <title>The Amborella genome and the evolution of flowering plants.</title>
        <authorList>
            <consortium name="Amborella Genome Project"/>
        </authorList>
    </citation>
    <scope>NUCLEOTIDE SEQUENCE [LARGE SCALE GENOMIC DNA]</scope>
</reference>
<sequence>MKGFCDARSGMMGASEDLEIPLTPDEPKKVSHDQISLKEDGGCRIHRIRKGREELRNGLRGKPHPVNILEDIQLTSLRSKFKDGTRQNNEETSARACHKHQCTNNG</sequence>
<proteinExistence type="predicted"/>
<protein>
    <submittedName>
        <fullName evidence="2">Uncharacterized protein</fullName>
    </submittedName>
</protein>
<feature type="region of interest" description="Disordered" evidence="1">
    <location>
        <begin position="15"/>
        <end position="35"/>
    </location>
</feature>
<dbReference type="Gramene" id="ERM93976">
    <property type="protein sequence ID" value="ERM93976"/>
    <property type="gene ID" value="AMTR_s00136p00054180"/>
</dbReference>
<name>W1NEV3_AMBTC</name>
<feature type="region of interest" description="Disordered" evidence="1">
    <location>
        <begin position="80"/>
        <end position="106"/>
    </location>
</feature>
<accession>W1NEV3</accession>
<gene>
    <name evidence="2" type="ORF">AMTR_s00136p00054180</name>
</gene>
<dbReference type="HOGENOM" id="CLU_2226815_0_0_1"/>
<dbReference type="Proteomes" id="UP000017836">
    <property type="component" value="Unassembled WGS sequence"/>
</dbReference>
<feature type="compositionally biased region" description="Basic and acidic residues" evidence="1">
    <location>
        <begin position="80"/>
        <end position="93"/>
    </location>
</feature>
<feature type="compositionally biased region" description="Basic residues" evidence="1">
    <location>
        <begin position="96"/>
        <end position="106"/>
    </location>
</feature>
<dbReference type="EMBL" id="KI397522">
    <property type="protein sequence ID" value="ERM93976.1"/>
    <property type="molecule type" value="Genomic_DNA"/>
</dbReference>